<reference evidence="1 2" key="1">
    <citation type="submission" date="2018-02" db="EMBL/GenBank/DDBJ databases">
        <authorList>
            <person name="Cohen D.B."/>
            <person name="Kent A.D."/>
        </authorList>
    </citation>
    <scope>NUCLEOTIDE SEQUENCE [LARGE SCALE GENOMIC DNA]</scope>
    <source>
        <strain evidence="1">CIP109753</strain>
    </source>
</reference>
<evidence type="ECO:0000313" key="1">
    <source>
        <dbReference type="EMBL" id="SPE78127.1"/>
    </source>
</evidence>
<protein>
    <submittedName>
        <fullName evidence="1">Uncharacterized protein</fullName>
    </submittedName>
</protein>
<dbReference type="RefSeq" id="WP_105196674.1">
    <property type="nucleotide sequence ID" value="NZ_OLKH01000116.1"/>
</dbReference>
<proteinExistence type="predicted"/>
<dbReference type="Proteomes" id="UP000238180">
    <property type="component" value="Unassembled WGS sequence"/>
</dbReference>
<dbReference type="EMBL" id="OLKH01000116">
    <property type="protein sequence ID" value="SPE78127.1"/>
    <property type="molecule type" value="Genomic_DNA"/>
</dbReference>
<name>A0A2N9PCT9_9FLAO</name>
<gene>
    <name evidence="1" type="ORF">FLACOL_02142</name>
</gene>
<dbReference type="AlphaFoldDB" id="A0A2N9PCT9"/>
<accession>A0A2N9PCT9</accession>
<sequence length="130" mass="15014">MKYSIFLVIILFSCSQKNLIVYRKPVKGYVYSEKNLPVNDVSIKYDSLDILSPTNIKTDKKGLFILPKIILKNDLQAKRRISKLSSLIYITKKGYKKTTIDSKKFVKNEAKTNDTIDIGNIYLEKTNEDE</sequence>
<organism evidence="1 2">
    <name type="scientific">Flavobacterium columnare</name>
    <dbReference type="NCBI Taxonomy" id="996"/>
    <lineage>
        <taxon>Bacteria</taxon>
        <taxon>Pseudomonadati</taxon>
        <taxon>Bacteroidota</taxon>
        <taxon>Flavobacteriia</taxon>
        <taxon>Flavobacteriales</taxon>
        <taxon>Flavobacteriaceae</taxon>
        <taxon>Flavobacterium</taxon>
    </lineage>
</organism>
<evidence type="ECO:0000313" key="2">
    <source>
        <dbReference type="Proteomes" id="UP000238180"/>
    </source>
</evidence>